<dbReference type="RefSeq" id="WP_115218086.1">
    <property type="nucleotide sequence ID" value="NZ_UHIA01000004.1"/>
</dbReference>
<keyword evidence="2" id="KW-0732">Signal</keyword>
<evidence type="ECO:0000256" key="2">
    <source>
        <dbReference type="SAM" id="SignalP"/>
    </source>
</evidence>
<organism evidence="3 4">
    <name type="scientific">Suttonella indologenes</name>
    <dbReference type="NCBI Taxonomy" id="13276"/>
    <lineage>
        <taxon>Bacteria</taxon>
        <taxon>Pseudomonadati</taxon>
        <taxon>Pseudomonadota</taxon>
        <taxon>Gammaproteobacteria</taxon>
        <taxon>Cardiobacteriales</taxon>
        <taxon>Cardiobacteriaceae</taxon>
        <taxon>Suttonella</taxon>
    </lineage>
</organism>
<dbReference type="SUPFAM" id="SSF53807">
    <property type="entry name" value="Helical backbone' metal receptor"/>
    <property type="match status" value="1"/>
</dbReference>
<dbReference type="Proteomes" id="UP000254575">
    <property type="component" value="Unassembled WGS sequence"/>
</dbReference>
<evidence type="ECO:0000256" key="1">
    <source>
        <dbReference type="SAM" id="Coils"/>
    </source>
</evidence>
<dbReference type="GO" id="GO:0030001">
    <property type="term" value="P:metal ion transport"/>
    <property type="evidence" value="ECO:0007669"/>
    <property type="project" value="InterPro"/>
</dbReference>
<keyword evidence="1" id="KW-0175">Coiled coil</keyword>
<keyword evidence="4" id="KW-1185">Reference proteome</keyword>
<sequence length="281" mass="31269">MKKLLLHSLLISLSCQAAAFDILTAHPITTGIAETLLAEEIAAQRIRILPAAPKTLPATRQLNYLQGRGKDNLKNLSQEADIVLTVRSIFAQDYLYPFSRRHNIRIIPIDLATPIDGERAGVSKQAQDFLQHPVWLDPYNLSLMYSTLAQELQAYDPALQLENALHQEQKRLIALKNDMETFLNEQEAEPVVLLLNPELSYFTQGLQLGSITASPDSDIAELINTQGITLIISENEADENTAAQAEAAGVKILILPRLSSDNPTEQLAKHYETLKTLLRKE</sequence>
<name>A0A380MTN0_9GAMM</name>
<gene>
    <name evidence="3" type="ORF">NCTC10717_00800</name>
</gene>
<proteinExistence type="predicted"/>
<protein>
    <submittedName>
        <fullName evidence="3">Periplasmic solute binding protein family</fullName>
    </submittedName>
</protein>
<feature type="chain" id="PRO_5016723193" evidence="2">
    <location>
        <begin position="20"/>
        <end position="281"/>
    </location>
</feature>
<feature type="coiled-coil region" evidence="1">
    <location>
        <begin position="158"/>
        <end position="185"/>
    </location>
</feature>
<accession>A0A380MTN0</accession>
<evidence type="ECO:0000313" key="4">
    <source>
        <dbReference type="Proteomes" id="UP000254575"/>
    </source>
</evidence>
<dbReference type="OrthoDB" id="6104586at2"/>
<dbReference type="GO" id="GO:0046872">
    <property type="term" value="F:metal ion binding"/>
    <property type="evidence" value="ECO:0007669"/>
    <property type="project" value="InterPro"/>
</dbReference>
<dbReference type="AlphaFoldDB" id="A0A380MTN0"/>
<feature type="signal peptide" evidence="2">
    <location>
        <begin position="1"/>
        <end position="19"/>
    </location>
</feature>
<dbReference type="InterPro" id="IPR006127">
    <property type="entry name" value="ZnuA-like"/>
</dbReference>
<dbReference type="PROSITE" id="PS51257">
    <property type="entry name" value="PROKAR_LIPOPROTEIN"/>
    <property type="match status" value="1"/>
</dbReference>
<evidence type="ECO:0000313" key="3">
    <source>
        <dbReference type="EMBL" id="SUO95950.1"/>
    </source>
</evidence>
<reference evidence="3 4" key="1">
    <citation type="submission" date="2018-06" db="EMBL/GenBank/DDBJ databases">
        <authorList>
            <consortium name="Pathogen Informatics"/>
            <person name="Doyle S."/>
        </authorList>
    </citation>
    <scope>NUCLEOTIDE SEQUENCE [LARGE SCALE GENOMIC DNA]</scope>
    <source>
        <strain evidence="3 4">NCTC10717</strain>
    </source>
</reference>
<dbReference type="EMBL" id="UHIA01000004">
    <property type="protein sequence ID" value="SUO95950.1"/>
    <property type="molecule type" value="Genomic_DNA"/>
</dbReference>
<dbReference type="Pfam" id="PF01297">
    <property type="entry name" value="ZnuA"/>
    <property type="match status" value="1"/>
</dbReference>